<proteinExistence type="predicted"/>
<dbReference type="EMBL" id="BLAD01000156">
    <property type="protein sequence ID" value="GES06366.1"/>
    <property type="molecule type" value="Genomic_DNA"/>
</dbReference>
<gene>
    <name evidence="2" type="ORF">Acor_84350</name>
</gene>
<accession>A0A5M3WBZ6</accession>
<evidence type="ECO:0000259" key="1">
    <source>
        <dbReference type="Pfam" id="PF01526"/>
    </source>
</evidence>
<evidence type="ECO:0000313" key="3">
    <source>
        <dbReference type="Proteomes" id="UP000334990"/>
    </source>
</evidence>
<dbReference type="InterPro" id="IPR002513">
    <property type="entry name" value="Tn3_Tnp_DDE_dom"/>
</dbReference>
<dbReference type="GO" id="GO:0006313">
    <property type="term" value="P:DNA transposition"/>
    <property type="evidence" value="ECO:0007669"/>
    <property type="project" value="InterPro"/>
</dbReference>
<keyword evidence="3" id="KW-1185">Reference proteome</keyword>
<feature type="domain" description="Tn3 transposase DDE" evidence="1">
    <location>
        <begin position="2"/>
        <end position="238"/>
    </location>
</feature>
<dbReference type="GO" id="GO:0004803">
    <property type="term" value="F:transposase activity"/>
    <property type="evidence" value="ECO:0007669"/>
    <property type="project" value="InterPro"/>
</dbReference>
<name>A0A5M3WBZ6_9ACTN</name>
<comment type="caution">
    <text evidence="2">The sequence shown here is derived from an EMBL/GenBank/DDBJ whole genome shotgun (WGS) entry which is preliminary data.</text>
</comment>
<dbReference type="Pfam" id="PF01526">
    <property type="entry name" value="DDE_Tnp_Tn3"/>
    <property type="match status" value="1"/>
</dbReference>
<evidence type="ECO:0000313" key="2">
    <source>
        <dbReference type="EMBL" id="GES06366.1"/>
    </source>
</evidence>
<dbReference type="AlphaFoldDB" id="A0A5M3WBZ6"/>
<reference evidence="2 3" key="1">
    <citation type="submission" date="2019-10" db="EMBL/GenBank/DDBJ databases">
        <title>Whole genome shotgun sequence of Acrocarpospora corrugata NBRC 13972.</title>
        <authorList>
            <person name="Ichikawa N."/>
            <person name="Kimura A."/>
            <person name="Kitahashi Y."/>
            <person name="Komaki H."/>
            <person name="Oguchi A."/>
        </authorList>
    </citation>
    <scope>NUCLEOTIDE SEQUENCE [LARGE SCALE GENOMIC DNA]</scope>
    <source>
        <strain evidence="2 3">NBRC 13972</strain>
    </source>
</reference>
<protein>
    <submittedName>
        <fullName evidence="2">Transposase</fullName>
    </submittedName>
</protein>
<organism evidence="2 3">
    <name type="scientific">Acrocarpospora corrugata</name>
    <dbReference type="NCBI Taxonomy" id="35763"/>
    <lineage>
        <taxon>Bacteria</taxon>
        <taxon>Bacillati</taxon>
        <taxon>Actinomycetota</taxon>
        <taxon>Actinomycetes</taxon>
        <taxon>Streptosporangiales</taxon>
        <taxon>Streptosporangiaceae</taxon>
        <taxon>Acrocarpospora</taxon>
    </lineage>
</organism>
<dbReference type="Proteomes" id="UP000334990">
    <property type="component" value="Unassembled WGS sequence"/>
</dbReference>
<sequence length="267" mass="30347">MWEAVYIIEGLPRNASDIQPETVHADTQGQSLPVFGLSDLLGFDLLPRIRNWHDLIFYRPGEQSRYQHIDALFGEEVVDWKLIETHWADLLRTAISIRENKLSLVTLLRRLGNHSRKNRLYRAFRELGRAIRTLTLLCYLSEPALREQITAVTNRTEAFHGFADWLMFGGKLIGHNDPDHHEKVVKFNELLANCVIYSNACDITDAANALAAEGHPVDPDDLATVSPYITHSIRRFGNWTLNLTPPEHAPATRLDLEPRVLFATGHG</sequence>